<proteinExistence type="predicted"/>
<accession>A0A5J4WPM1</accession>
<organism evidence="2 3">
    <name type="scientific">Streblomastix strix</name>
    <dbReference type="NCBI Taxonomy" id="222440"/>
    <lineage>
        <taxon>Eukaryota</taxon>
        <taxon>Metamonada</taxon>
        <taxon>Preaxostyla</taxon>
        <taxon>Oxymonadida</taxon>
        <taxon>Streblomastigidae</taxon>
        <taxon>Streblomastix</taxon>
    </lineage>
</organism>
<gene>
    <name evidence="2" type="ORF">EZS28_008149</name>
</gene>
<feature type="region of interest" description="Disordered" evidence="1">
    <location>
        <begin position="76"/>
        <end position="103"/>
    </location>
</feature>
<dbReference type="EMBL" id="SNRW01001454">
    <property type="protein sequence ID" value="KAA6396325.1"/>
    <property type="molecule type" value="Genomic_DNA"/>
</dbReference>
<evidence type="ECO:0000313" key="3">
    <source>
        <dbReference type="Proteomes" id="UP000324800"/>
    </source>
</evidence>
<evidence type="ECO:0000256" key="1">
    <source>
        <dbReference type="SAM" id="MobiDB-lite"/>
    </source>
</evidence>
<dbReference type="AlphaFoldDB" id="A0A5J4WPM1"/>
<name>A0A5J4WPM1_9EUKA</name>
<comment type="caution">
    <text evidence="2">The sequence shown here is derived from an EMBL/GenBank/DDBJ whole genome shotgun (WGS) entry which is preliminary data.</text>
</comment>
<feature type="compositionally biased region" description="Low complexity" evidence="1">
    <location>
        <begin position="1"/>
        <end position="17"/>
    </location>
</feature>
<sequence length="103" mass="12315">MRIRINSDVNNDSISGSDSDDWNQYLKIYNEIDSEEIELDEYEENEEEWFWDSFDMQDTPIQNEKEIEKVLEKNQIIKEKEGSNQNTEAEKQAKERACPQHLL</sequence>
<dbReference type="Proteomes" id="UP000324800">
    <property type="component" value="Unassembled WGS sequence"/>
</dbReference>
<feature type="region of interest" description="Disordered" evidence="1">
    <location>
        <begin position="1"/>
        <end position="20"/>
    </location>
</feature>
<reference evidence="2 3" key="1">
    <citation type="submission" date="2019-03" db="EMBL/GenBank/DDBJ databases">
        <title>Single cell metagenomics reveals metabolic interactions within the superorganism composed of flagellate Streblomastix strix and complex community of Bacteroidetes bacteria on its surface.</title>
        <authorList>
            <person name="Treitli S.C."/>
            <person name="Kolisko M."/>
            <person name="Husnik F."/>
            <person name="Keeling P."/>
            <person name="Hampl V."/>
        </authorList>
    </citation>
    <scope>NUCLEOTIDE SEQUENCE [LARGE SCALE GENOMIC DNA]</scope>
    <source>
        <strain evidence="2">ST1C</strain>
    </source>
</reference>
<evidence type="ECO:0000313" key="2">
    <source>
        <dbReference type="EMBL" id="KAA6396325.1"/>
    </source>
</evidence>
<protein>
    <submittedName>
        <fullName evidence="2">Uncharacterized protein</fullName>
    </submittedName>
</protein>